<dbReference type="Proteomes" id="UP001476247">
    <property type="component" value="Unassembled WGS sequence"/>
</dbReference>
<accession>A0ABP9XX80</accession>
<reference evidence="2 3" key="1">
    <citation type="submission" date="2024-04" db="EMBL/GenBank/DDBJ databases">
        <title>genome sequences of Mucor flavus KT1a and Helicostylum pulchrum KT1b strains isolation_sourced from the surface of a dry-aged beef.</title>
        <authorList>
            <person name="Toyotome T."/>
            <person name="Hosono M."/>
            <person name="Torimaru M."/>
            <person name="Fukuda K."/>
            <person name="Mikami N."/>
        </authorList>
    </citation>
    <scope>NUCLEOTIDE SEQUENCE [LARGE SCALE GENOMIC DNA]</scope>
    <source>
        <strain evidence="2 3">KT1b</strain>
    </source>
</reference>
<feature type="region of interest" description="Disordered" evidence="1">
    <location>
        <begin position="170"/>
        <end position="198"/>
    </location>
</feature>
<organism evidence="2 3">
    <name type="scientific">Helicostylum pulchrum</name>
    <dbReference type="NCBI Taxonomy" id="562976"/>
    <lineage>
        <taxon>Eukaryota</taxon>
        <taxon>Fungi</taxon>
        <taxon>Fungi incertae sedis</taxon>
        <taxon>Mucoromycota</taxon>
        <taxon>Mucoromycotina</taxon>
        <taxon>Mucoromycetes</taxon>
        <taxon>Mucorales</taxon>
        <taxon>Mucorineae</taxon>
        <taxon>Mucoraceae</taxon>
        <taxon>Helicostylum</taxon>
    </lineage>
</organism>
<keyword evidence="3" id="KW-1185">Reference proteome</keyword>
<feature type="compositionally biased region" description="Acidic residues" evidence="1">
    <location>
        <begin position="173"/>
        <end position="191"/>
    </location>
</feature>
<feature type="region of interest" description="Disordered" evidence="1">
    <location>
        <begin position="1"/>
        <end position="27"/>
    </location>
</feature>
<protein>
    <submittedName>
        <fullName evidence="2">Uncharacterized protein</fullName>
    </submittedName>
</protein>
<feature type="compositionally biased region" description="Low complexity" evidence="1">
    <location>
        <begin position="15"/>
        <end position="27"/>
    </location>
</feature>
<evidence type="ECO:0000256" key="1">
    <source>
        <dbReference type="SAM" id="MobiDB-lite"/>
    </source>
</evidence>
<proteinExistence type="predicted"/>
<sequence length="346" mass="39362">MTNAFSVLSLKRNRSSSNNNKGPVSKLSKIKSGLSKLTNSIAHHDTLDNRRASFIGLFQYFRNNEEPKGAFDSDRHYEYNQYHNIKRNQKKQDMEINIHTLPIHATPKLTSILIKRSGTTPSALSQSKKYNVNPKRTRAYSNATLSNMTINSEDLTAKEFANIAGIRILPEQPDGEQEQELEEQEQEDGEEEGGRKFSTEDLVMHTISSNYTTSSYFQDNSLTCSLQTTNELKIWDNQFWFHPEETACRKDTTLTSTISSNSTSTRTSILDRKLSIKSASEPPILHELRRMGTRNSEKDACIIKKGRFEIQLNSSVSTPTITTTATTDKTSLDRTIKWKRKEKNPL</sequence>
<evidence type="ECO:0000313" key="3">
    <source>
        <dbReference type="Proteomes" id="UP001476247"/>
    </source>
</evidence>
<gene>
    <name evidence="2" type="ORF">HPULCUR_004285</name>
</gene>
<evidence type="ECO:0000313" key="2">
    <source>
        <dbReference type="EMBL" id="GAA5798878.1"/>
    </source>
</evidence>
<dbReference type="EMBL" id="BAABUJ010000011">
    <property type="protein sequence ID" value="GAA5798878.1"/>
    <property type="molecule type" value="Genomic_DNA"/>
</dbReference>
<comment type="caution">
    <text evidence="2">The sequence shown here is derived from an EMBL/GenBank/DDBJ whole genome shotgun (WGS) entry which is preliminary data.</text>
</comment>
<name>A0ABP9XX80_9FUNG</name>